<proteinExistence type="predicted"/>
<sequence length="107" mass="11293">MAVKPGTRRFAIGLALLLVLAGLAGWKAFTAQAGAEYWTDYADTGWYDPDYATFTIDTPAKLAGIAKLVNGGLSDDGYSIDGFNGRVLEIAGDLNVSAYTWVPIGTA</sequence>
<keyword evidence="2" id="KW-1185">Reference proteome</keyword>
<gene>
    <name evidence="1" type="ORF">K0U00_45815</name>
</gene>
<name>A0ABS7CKP8_9BACL</name>
<accession>A0ABS7CKP8</accession>
<comment type="caution">
    <text evidence="1">The sequence shown here is derived from an EMBL/GenBank/DDBJ whole genome shotgun (WGS) entry which is preliminary data.</text>
</comment>
<protein>
    <submittedName>
        <fullName evidence="1">Uncharacterized protein</fullName>
    </submittedName>
</protein>
<feature type="non-terminal residue" evidence="1">
    <location>
        <position position="107"/>
    </location>
</feature>
<dbReference type="EMBL" id="JAHZIK010002922">
    <property type="protein sequence ID" value="MBW7461397.1"/>
    <property type="molecule type" value="Genomic_DNA"/>
</dbReference>
<evidence type="ECO:0000313" key="1">
    <source>
        <dbReference type="EMBL" id="MBW7461397.1"/>
    </source>
</evidence>
<organism evidence="1 2">
    <name type="scientific">Paenibacillus sepulcri</name>
    <dbReference type="NCBI Taxonomy" id="359917"/>
    <lineage>
        <taxon>Bacteria</taxon>
        <taxon>Bacillati</taxon>
        <taxon>Bacillota</taxon>
        <taxon>Bacilli</taxon>
        <taxon>Bacillales</taxon>
        <taxon>Paenibacillaceae</taxon>
        <taxon>Paenibacillus</taxon>
    </lineage>
</organism>
<evidence type="ECO:0000313" key="2">
    <source>
        <dbReference type="Proteomes" id="UP001519887"/>
    </source>
</evidence>
<dbReference type="Proteomes" id="UP001519887">
    <property type="component" value="Unassembled WGS sequence"/>
</dbReference>
<reference evidence="1 2" key="1">
    <citation type="submission" date="2021-07" db="EMBL/GenBank/DDBJ databases">
        <title>Paenibacillus radiodurans sp. nov., isolated from the southeastern edge of Tengger Desert.</title>
        <authorList>
            <person name="Zhang G."/>
        </authorList>
    </citation>
    <scope>NUCLEOTIDE SEQUENCE [LARGE SCALE GENOMIC DNA]</scope>
    <source>
        <strain evidence="1 2">CCM 7311</strain>
    </source>
</reference>